<dbReference type="Proteomes" id="UP000077412">
    <property type="component" value="Chromosome"/>
</dbReference>
<protein>
    <recommendedName>
        <fullName evidence="1">WYL domain-containing protein</fullName>
    </recommendedName>
</protein>
<name>A0A1B1Z3S6_9BACL</name>
<feature type="domain" description="WYL" evidence="1">
    <location>
        <begin position="3"/>
        <end position="63"/>
    </location>
</feature>
<organism evidence="2 3">
    <name type="scientific">Fictibacillus arsenicus</name>
    <dbReference type="NCBI Taxonomy" id="255247"/>
    <lineage>
        <taxon>Bacteria</taxon>
        <taxon>Bacillati</taxon>
        <taxon>Bacillota</taxon>
        <taxon>Bacilli</taxon>
        <taxon>Bacillales</taxon>
        <taxon>Fictibacillaceae</taxon>
        <taxon>Fictibacillus</taxon>
    </lineage>
</organism>
<dbReference type="OrthoDB" id="2112405at2"/>
<gene>
    <name evidence="2" type="ORF">ABE41_008165</name>
</gene>
<dbReference type="STRING" id="255247.ABE41_008165"/>
<evidence type="ECO:0000313" key="3">
    <source>
        <dbReference type="Proteomes" id="UP000077412"/>
    </source>
</evidence>
<keyword evidence="3" id="KW-1185">Reference proteome</keyword>
<dbReference type="RefSeq" id="WP_066288638.1">
    <property type="nucleotide sequence ID" value="NZ_CP016761.1"/>
</dbReference>
<dbReference type="KEGG" id="far:ABE41_008165"/>
<evidence type="ECO:0000313" key="2">
    <source>
        <dbReference type="EMBL" id="ANX11979.1"/>
    </source>
</evidence>
<evidence type="ECO:0000259" key="1">
    <source>
        <dbReference type="Pfam" id="PF13280"/>
    </source>
</evidence>
<proteinExistence type="predicted"/>
<dbReference type="AlphaFoldDB" id="A0A1B1Z3S6"/>
<dbReference type="PROSITE" id="PS52050">
    <property type="entry name" value="WYL"/>
    <property type="match status" value="1"/>
</dbReference>
<reference evidence="2 3" key="1">
    <citation type="submission" date="2016-08" db="EMBL/GenBank/DDBJ databases">
        <title>Complete genome sequence of Fictibacillus arsenicus G25-54, a strain with toxicity to nematodes and a potential arsenic-resistance activity.</title>
        <authorList>
            <person name="Zheng Z."/>
        </authorList>
    </citation>
    <scope>NUCLEOTIDE SEQUENCE [LARGE SCALE GENOMIC DNA]</scope>
    <source>
        <strain evidence="2 3">G25-54</strain>
    </source>
</reference>
<dbReference type="InterPro" id="IPR026881">
    <property type="entry name" value="WYL_dom"/>
</dbReference>
<dbReference type="EMBL" id="CP016761">
    <property type="protein sequence ID" value="ANX11979.1"/>
    <property type="molecule type" value="Genomic_DNA"/>
</dbReference>
<accession>A0A1B1Z3S6</accession>
<sequence length="69" mass="8068">MTNLLMRCIQERAAIEMIYLSEKGVISHRLITPYSFDGKLITAYCAVRKQIRTFELKNILSVQFRFLPS</sequence>
<dbReference type="Pfam" id="PF13280">
    <property type="entry name" value="WYL"/>
    <property type="match status" value="1"/>
</dbReference>